<name>A0A0B5ART8_9BACL</name>
<dbReference type="HOGENOM" id="CLU_042504_2_0_9"/>
<dbReference type="BioCyc" id="JESP1508404:G14D9-10717-MONOMER"/>
<reference evidence="2 3" key="1">
    <citation type="submission" date="2014-08" db="EMBL/GenBank/DDBJ databases">
        <title>Complete genome of a marine bacteria Jeotgalibacillus malaysiensis.</title>
        <authorList>
            <person name="Yaakop A.S."/>
            <person name="Chan K.-G."/>
            <person name="Goh K.M."/>
        </authorList>
    </citation>
    <scope>NUCLEOTIDE SEQUENCE [LARGE SCALE GENOMIC DNA]</scope>
    <source>
        <strain evidence="2 3">D5</strain>
    </source>
</reference>
<evidence type="ECO:0000313" key="2">
    <source>
        <dbReference type="EMBL" id="AJD90779.1"/>
    </source>
</evidence>
<dbReference type="STRING" id="1508404.JMA_14620"/>
<dbReference type="EMBL" id="CP009416">
    <property type="protein sequence ID" value="AJD90779.1"/>
    <property type="molecule type" value="Genomic_DNA"/>
</dbReference>
<dbReference type="OrthoDB" id="9807212at2"/>
<dbReference type="Gene3D" id="3.40.50.720">
    <property type="entry name" value="NAD(P)-binding Rossmann-like Domain"/>
    <property type="match status" value="1"/>
</dbReference>
<accession>A0A0B5ART8</accession>
<dbReference type="Pfam" id="PF07993">
    <property type="entry name" value="NAD_binding_4"/>
    <property type="match status" value="1"/>
</dbReference>
<evidence type="ECO:0000313" key="3">
    <source>
        <dbReference type="Proteomes" id="UP000031449"/>
    </source>
</evidence>
<dbReference type="CDD" id="cd05263">
    <property type="entry name" value="MupV_like_SDR_e"/>
    <property type="match status" value="1"/>
</dbReference>
<organism evidence="2 3">
    <name type="scientific">Jeotgalibacillus malaysiensis</name>
    <dbReference type="NCBI Taxonomy" id="1508404"/>
    <lineage>
        <taxon>Bacteria</taxon>
        <taxon>Bacillati</taxon>
        <taxon>Bacillota</taxon>
        <taxon>Bacilli</taxon>
        <taxon>Bacillales</taxon>
        <taxon>Caryophanaceae</taxon>
        <taxon>Jeotgalibacillus</taxon>
    </lineage>
</organism>
<gene>
    <name evidence="2" type="ORF">JMA_14620</name>
</gene>
<dbReference type="GO" id="GO:0080019">
    <property type="term" value="F:alcohol-forming very long-chain fatty acyl-CoA reductase activity"/>
    <property type="evidence" value="ECO:0007669"/>
    <property type="project" value="InterPro"/>
</dbReference>
<protein>
    <recommendedName>
        <fullName evidence="1">Thioester reductase (TE) domain-containing protein</fullName>
    </recommendedName>
</protein>
<evidence type="ECO:0000259" key="1">
    <source>
        <dbReference type="Pfam" id="PF07993"/>
    </source>
</evidence>
<proteinExistence type="predicted"/>
<dbReference type="Proteomes" id="UP000031449">
    <property type="component" value="Chromosome"/>
</dbReference>
<dbReference type="SUPFAM" id="SSF51735">
    <property type="entry name" value="NAD(P)-binding Rossmann-fold domains"/>
    <property type="match status" value="1"/>
</dbReference>
<feature type="domain" description="Thioester reductase (TE)" evidence="1">
    <location>
        <begin position="7"/>
        <end position="239"/>
    </location>
</feature>
<dbReference type="KEGG" id="jeo:JMA_14620"/>
<sequence>MKNGYFVTGFPGFISEKLLRKWLNEPEEKNIYLLVLPALQQKAAERIEKIRNEIQTPSTIHIVQGDITKKDIGLSATVSSYLKEKIHYVWHLAAAYDLAIDQPTAYRVNVTGTHHVNEWVGQLTNLKRYIYFSTAYVAGRRTGVIKENELIRPEQFRNAYEETKFEAEVLVDQLKSHIPVTILRPGIVKGDTKTGETSKFDGPYYLLNIFEKTKKLSRLPYISKSRSKLNVVPVEYVIDSANYLGRHENGKGKTYHLTDPNPYPAREIYRFLLQKQTGKTPSGFVSHKVMDKALAIPRVRKHLGAEREGLEYFFWEGEFDQSQTAKDLEGAGIQCADFLEGLDAMVGFYNRHKHEKNYHTSIK</sequence>
<dbReference type="InterPro" id="IPR026055">
    <property type="entry name" value="FAR"/>
</dbReference>
<dbReference type="PANTHER" id="PTHR11011">
    <property type="entry name" value="MALE STERILITY PROTEIN 2-RELATED"/>
    <property type="match status" value="1"/>
</dbReference>
<keyword evidence="3" id="KW-1185">Reference proteome</keyword>
<dbReference type="PANTHER" id="PTHR11011:SF45">
    <property type="entry name" value="FATTY ACYL-COA REDUCTASE CG8306-RELATED"/>
    <property type="match status" value="1"/>
</dbReference>
<dbReference type="AlphaFoldDB" id="A0A0B5ART8"/>
<dbReference type="InterPro" id="IPR013120">
    <property type="entry name" value="FAR_NAD-bd"/>
</dbReference>
<dbReference type="InterPro" id="IPR036291">
    <property type="entry name" value="NAD(P)-bd_dom_sf"/>
</dbReference>
<dbReference type="GO" id="GO:0035336">
    <property type="term" value="P:long-chain fatty-acyl-CoA metabolic process"/>
    <property type="evidence" value="ECO:0007669"/>
    <property type="project" value="TreeGrafter"/>
</dbReference>